<protein>
    <recommendedName>
        <fullName evidence="4">Dicarboxylate transport domain-containing protein</fullName>
    </recommendedName>
</protein>
<keyword evidence="3" id="KW-1185">Reference proteome</keyword>
<comment type="caution">
    <text evidence="2">The sequence shown here is derived from an EMBL/GenBank/DDBJ whole genome shotgun (WGS) entry which is preliminary data.</text>
</comment>
<evidence type="ECO:0000313" key="3">
    <source>
        <dbReference type="Proteomes" id="UP000589896"/>
    </source>
</evidence>
<dbReference type="EMBL" id="JACCJZ010000017">
    <property type="protein sequence ID" value="NYZ63109.1"/>
    <property type="molecule type" value="Genomic_DNA"/>
</dbReference>
<proteinExistence type="predicted"/>
<dbReference type="RefSeq" id="WP_180545329.1">
    <property type="nucleotide sequence ID" value="NZ_JACCJZ010000017.1"/>
</dbReference>
<name>A0A7Z0TW97_9GAMM</name>
<feature type="chain" id="PRO_5031235688" description="Dicarboxylate transport domain-containing protein" evidence="1">
    <location>
        <begin position="21"/>
        <end position="681"/>
    </location>
</feature>
<sequence length="681" mass="72106">MSFRLLTILTLLLAAMPAWRAEAAGEPRARARIERVTTPVAVLDDVRVSLEWPTDAPEGRLRLQAGRVDAGELGWRFENVDWQCPLRRVAGGRPGDVRWRCDGALRSAEGGSLRLAVELDGAHTGAVLTGDGGRLALARDARSPARTTLDLRQVPAAWAEALVRQGWAGGQVRGGRLDGEVHIDAPDAAPLQIAGHLAAADLALESDAGDIASAGLGADLRFRMRLSDGATELTLDGALRGGEVLLGAAYLALPDSPVGLGLDAVRAPGGGWDFPRLAWNDGAALVLDGTARLTETLDLAAIDLTAVSADAGVLPARYLSGWLGPAGLSGLSLQGGFEATLSLEHGVLRDAGLVLRTLDVGDSEARFRLDGLDGAIRYSAHAPVRSAFAWRGGALYGMPFDAAAWSLLSGDGRLRLRAPVAFSLLGGRIGFEALMLQPPSVEGRFRMQTELWLEALDIGALAKALDLPAFEGRLEGRIPIVRYADNRIDFDGGLSMDLFGGRVDVAALSIERPFGVAPTVAGDLAITGLDLRALTGVFGFGSIEGRLHGRIDDLRLIDWTATAFDAELHTERAPGVRQRISQRAVQNISSVGDASFVTSLQGQLIGIFDDFGYRAIGISCRLRNEVCRMGGLRSGPSTFTIVEGAGLPRLDVVGHNRDVDWPTLIARLVAVAGGDVEPVFD</sequence>
<dbReference type="AlphaFoldDB" id="A0A7Z0TW97"/>
<reference evidence="2 3" key="1">
    <citation type="submission" date="2020-07" db="EMBL/GenBank/DDBJ databases">
        <title>isolation of Luteimonas sp. SJ-16.</title>
        <authorList>
            <person name="Huang X.-X."/>
            <person name="Xu L."/>
            <person name="Sun J.-Q."/>
        </authorList>
    </citation>
    <scope>NUCLEOTIDE SEQUENCE [LARGE SCALE GENOMIC DNA]</scope>
    <source>
        <strain evidence="2 3">SJ-16</strain>
    </source>
</reference>
<dbReference type="Proteomes" id="UP000589896">
    <property type="component" value="Unassembled WGS sequence"/>
</dbReference>
<evidence type="ECO:0000256" key="1">
    <source>
        <dbReference type="SAM" id="SignalP"/>
    </source>
</evidence>
<feature type="signal peptide" evidence="1">
    <location>
        <begin position="1"/>
        <end position="20"/>
    </location>
</feature>
<gene>
    <name evidence="2" type="ORF">H0E82_10090</name>
</gene>
<keyword evidence="1" id="KW-0732">Signal</keyword>
<evidence type="ECO:0000313" key="2">
    <source>
        <dbReference type="EMBL" id="NYZ63109.1"/>
    </source>
</evidence>
<evidence type="ECO:0008006" key="4">
    <source>
        <dbReference type="Google" id="ProtNLM"/>
    </source>
</evidence>
<organism evidence="2 3">
    <name type="scientific">Luteimonas deserti</name>
    <dbReference type="NCBI Taxonomy" id="2752306"/>
    <lineage>
        <taxon>Bacteria</taxon>
        <taxon>Pseudomonadati</taxon>
        <taxon>Pseudomonadota</taxon>
        <taxon>Gammaproteobacteria</taxon>
        <taxon>Lysobacterales</taxon>
        <taxon>Lysobacteraceae</taxon>
        <taxon>Luteimonas</taxon>
    </lineage>
</organism>
<accession>A0A7Z0TW97</accession>